<dbReference type="AlphaFoldDB" id="X0Y8E8"/>
<dbReference type="InterPro" id="IPR003594">
    <property type="entry name" value="HATPase_dom"/>
</dbReference>
<dbReference type="PANTHER" id="PTHR43065:SF23">
    <property type="entry name" value="SENSOR HISTIDINE KINASE PDTAS"/>
    <property type="match status" value="1"/>
</dbReference>
<evidence type="ECO:0000313" key="2">
    <source>
        <dbReference type="EMBL" id="GAG44973.1"/>
    </source>
</evidence>
<protein>
    <recommendedName>
        <fullName evidence="1">Histidine kinase/HSP90-like ATPase domain-containing protein</fullName>
    </recommendedName>
</protein>
<feature type="domain" description="Histidine kinase/HSP90-like ATPase" evidence="1">
    <location>
        <begin position="3"/>
        <end position="70"/>
    </location>
</feature>
<dbReference type="PANTHER" id="PTHR43065">
    <property type="entry name" value="SENSOR HISTIDINE KINASE"/>
    <property type="match status" value="1"/>
</dbReference>
<evidence type="ECO:0000259" key="1">
    <source>
        <dbReference type="Pfam" id="PF02518"/>
    </source>
</evidence>
<dbReference type="EMBL" id="BARS01052712">
    <property type="protein sequence ID" value="GAG44973.1"/>
    <property type="molecule type" value="Genomic_DNA"/>
</dbReference>
<sequence length="71" mass="7789">DGKSGKIQVRLANKLDKYTIVVKDNGVGFPDDVDLGNTKTLGFQLVNDLVKQIDGSYEKQNDGGTIFKIVF</sequence>
<dbReference type="InterPro" id="IPR036890">
    <property type="entry name" value="HATPase_C_sf"/>
</dbReference>
<accession>X0Y8E8</accession>
<dbReference type="SUPFAM" id="SSF55874">
    <property type="entry name" value="ATPase domain of HSP90 chaperone/DNA topoisomerase II/histidine kinase"/>
    <property type="match status" value="1"/>
</dbReference>
<name>X0Y8E8_9ZZZZ</name>
<feature type="non-terminal residue" evidence="2">
    <location>
        <position position="1"/>
    </location>
</feature>
<reference evidence="2" key="1">
    <citation type="journal article" date="2014" name="Front. Microbiol.">
        <title>High frequency of phylogenetically diverse reductive dehalogenase-homologous genes in deep subseafloor sedimentary metagenomes.</title>
        <authorList>
            <person name="Kawai M."/>
            <person name="Futagami T."/>
            <person name="Toyoda A."/>
            <person name="Takaki Y."/>
            <person name="Nishi S."/>
            <person name="Hori S."/>
            <person name="Arai W."/>
            <person name="Tsubouchi T."/>
            <person name="Morono Y."/>
            <person name="Uchiyama I."/>
            <person name="Ito T."/>
            <person name="Fujiyama A."/>
            <person name="Inagaki F."/>
            <person name="Takami H."/>
        </authorList>
    </citation>
    <scope>NUCLEOTIDE SEQUENCE</scope>
    <source>
        <strain evidence="2">Expedition CK06-06</strain>
    </source>
</reference>
<comment type="caution">
    <text evidence="2">The sequence shown here is derived from an EMBL/GenBank/DDBJ whole genome shotgun (WGS) entry which is preliminary data.</text>
</comment>
<dbReference type="Pfam" id="PF02518">
    <property type="entry name" value="HATPase_c"/>
    <property type="match status" value="1"/>
</dbReference>
<proteinExistence type="predicted"/>
<dbReference type="Gene3D" id="3.30.565.10">
    <property type="entry name" value="Histidine kinase-like ATPase, C-terminal domain"/>
    <property type="match status" value="1"/>
</dbReference>
<organism evidence="2">
    <name type="scientific">marine sediment metagenome</name>
    <dbReference type="NCBI Taxonomy" id="412755"/>
    <lineage>
        <taxon>unclassified sequences</taxon>
        <taxon>metagenomes</taxon>
        <taxon>ecological metagenomes</taxon>
    </lineage>
</organism>
<gene>
    <name evidence="2" type="ORF">S01H1_78331</name>
</gene>